<evidence type="ECO:0000256" key="7">
    <source>
        <dbReference type="ARBA" id="ARBA00023136"/>
    </source>
</evidence>
<dbReference type="GO" id="GO:0016757">
    <property type="term" value="F:glycosyltransferase activity"/>
    <property type="evidence" value="ECO:0007669"/>
    <property type="project" value="UniProtKB-KW"/>
</dbReference>
<evidence type="ECO:0000313" key="12">
    <source>
        <dbReference type="Proteomes" id="UP000064893"/>
    </source>
</evidence>
<name>A0A0S2HX31_9BACT</name>
<dbReference type="OrthoDB" id="9807778at2"/>
<keyword evidence="4" id="KW-0808">Transferase</keyword>
<reference evidence="11 12" key="1">
    <citation type="submission" date="2015-11" db="EMBL/GenBank/DDBJ databases">
        <title>Description and complete genome sequence of a novel strain predominating in hypersaline microbial mats and representing a new family of the Bacteriodetes phylum.</title>
        <authorList>
            <person name="Spring S."/>
            <person name="Bunk B."/>
            <person name="Sproer C."/>
            <person name="Klenk H.-P."/>
        </authorList>
    </citation>
    <scope>NUCLEOTIDE SEQUENCE [LARGE SCALE GENOMIC DNA]</scope>
    <source>
        <strain evidence="11 12">L21-Spi-D4</strain>
    </source>
</reference>
<keyword evidence="12" id="KW-1185">Reference proteome</keyword>
<dbReference type="AlphaFoldDB" id="A0A0S2HX31"/>
<keyword evidence="3" id="KW-0328">Glycosyltransferase</keyword>
<dbReference type="RefSeq" id="WP_057952136.1">
    <property type="nucleotide sequence ID" value="NZ_CP013118.1"/>
</dbReference>
<feature type="transmembrane region" description="Helical" evidence="9">
    <location>
        <begin position="264"/>
        <end position="289"/>
    </location>
</feature>
<dbReference type="PANTHER" id="PTHR48090:SF1">
    <property type="entry name" value="PROPHAGE BACTOPRENOL GLUCOSYL TRANSFERASE HOMOLOG"/>
    <property type="match status" value="1"/>
</dbReference>
<evidence type="ECO:0000256" key="5">
    <source>
        <dbReference type="ARBA" id="ARBA00022692"/>
    </source>
</evidence>
<keyword evidence="2" id="KW-1003">Cell membrane</keyword>
<dbReference type="Gene3D" id="3.90.550.10">
    <property type="entry name" value="Spore Coat Polysaccharide Biosynthesis Protein SpsA, Chain A"/>
    <property type="match status" value="1"/>
</dbReference>
<dbReference type="FunFam" id="3.90.550.10:FF:000079">
    <property type="entry name" value="Probable glycosyl transferase"/>
    <property type="match status" value="1"/>
</dbReference>
<evidence type="ECO:0000256" key="2">
    <source>
        <dbReference type="ARBA" id="ARBA00022475"/>
    </source>
</evidence>
<dbReference type="SUPFAM" id="SSF53448">
    <property type="entry name" value="Nucleotide-diphospho-sugar transferases"/>
    <property type="match status" value="1"/>
</dbReference>
<dbReference type="InterPro" id="IPR001173">
    <property type="entry name" value="Glyco_trans_2-like"/>
</dbReference>
<dbReference type="EMBL" id="CP013118">
    <property type="protein sequence ID" value="ALO14603.1"/>
    <property type="molecule type" value="Genomic_DNA"/>
</dbReference>
<evidence type="ECO:0000256" key="8">
    <source>
        <dbReference type="ARBA" id="ARBA00038152"/>
    </source>
</evidence>
<accession>A0A0S2HX31</accession>
<feature type="transmembrane region" description="Helical" evidence="9">
    <location>
        <begin position="231"/>
        <end position="252"/>
    </location>
</feature>
<proteinExistence type="inferred from homology"/>
<evidence type="ECO:0000256" key="3">
    <source>
        <dbReference type="ARBA" id="ARBA00022676"/>
    </source>
</evidence>
<sequence>MSKKLVSVIIPAYNEEAVIVDMVNEVTDALKDIEEEIEVVCVNDGSTDKTLDILREMAAKDSRIRVIDLSRNFGHQIAVTAGVDHCKGDCAVIIDADLQDPPGLIPVMIEKWKENYHVVYAKRAKRKGESWFKLWSANIFYRLLKKITKFEIPVDTGDFRLIDRKVIDALKDMPERFRYIRGMVAWAGFNQVGVEYERQERKAGESKYPFKKSLALALDGIIGFSFFPLRIATWFGFAISGIAFLYALYILYKALFTDAVVQGWPSMMVVMLFLGGIILVMLGIIGEYLGRTNIEVKNRPSYFVKETIEKDRD</sequence>
<dbReference type="Proteomes" id="UP000064893">
    <property type="component" value="Chromosome"/>
</dbReference>
<dbReference type="KEGG" id="blq:L21SP5_00936"/>
<dbReference type="Pfam" id="PF00535">
    <property type="entry name" value="Glycos_transf_2"/>
    <property type="match status" value="1"/>
</dbReference>
<keyword evidence="7 9" id="KW-0472">Membrane</keyword>
<comment type="subcellular location">
    <subcellularLocation>
        <location evidence="1">Cell membrane</location>
        <topology evidence="1">Multi-pass membrane protein</topology>
    </subcellularLocation>
</comment>
<keyword evidence="6 9" id="KW-1133">Transmembrane helix</keyword>
<evidence type="ECO:0000256" key="6">
    <source>
        <dbReference type="ARBA" id="ARBA00022989"/>
    </source>
</evidence>
<evidence type="ECO:0000256" key="1">
    <source>
        <dbReference type="ARBA" id="ARBA00004651"/>
    </source>
</evidence>
<evidence type="ECO:0000256" key="4">
    <source>
        <dbReference type="ARBA" id="ARBA00022679"/>
    </source>
</evidence>
<evidence type="ECO:0000313" key="11">
    <source>
        <dbReference type="EMBL" id="ALO14603.1"/>
    </source>
</evidence>
<dbReference type="GO" id="GO:0005886">
    <property type="term" value="C:plasma membrane"/>
    <property type="evidence" value="ECO:0007669"/>
    <property type="project" value="UniProtKB-SubCell"/>
</dbReference>
<dbReference type="STRING" id="1307839.L21SP5_00936"/>
<dbReference type="InterPro" id="IPR050256">
    <property type="entry name" value="Glycosyltransferase_2"/>
</dbReference>
<organism evidence="11 12">
    <name type="scientific">Salinivirga cyanobacteriivorans</name>
    <dbReference type="NCBI Taxonomy" id="1307839"/>
    <lineage>
        <taxon>Bacteria</taxon>
        <taxon>Pseudomonadati</taxon>
        <taxon>Bacteroidota</taxon>
        <taxon>Bacteroidia</taxon>
        <taxon>Bacteroidales</taxon>
        <taxon>Salinivirgaceae</taxon>
        <taxon>Salinivirga</taxon>
    </lineage>
</organism>
<dbReference type="CDD" id="cd04187">
    <property type="entry name" value="DPM1_like_bac"/>
    <property type="match status" value="1"/>
</dbReference>
<evidence type="ECO:0000259" key="10">
    <source>
        <dbReference type="Pfam" id="PF00535"/>
    </source>
</evidence>
<feature type="domain" description="Glycosyltransferase 2-like" evidence="10">
    <location>
        <begin position="7"/>
        <end position="169"/>
    </location>
</feature>
<protein>
    <recommendedName>
        <fullName evidence="10">Glycosyltransferase 2-like domain-containing protein</fullName>
    </recommendedName>
</protein>
<dbReference type="PANTHER" id="PTHR48090">
    <property type="entry name" value="UNDECAPRENYL-PHOSPHATE 4-DEOXY-4-FORMAMIDO-L-ARABINOSE TRANSFERASE-RELATED"/>
    <property type="match status" value="1"/>
</dbReference>
<dbReference type="PATRIC" id="fig|1307839.3.peg.991"/>
<gene>
    <name evidence="11" type="ORF">L21SP5_00936</name>
</gene>
<comment type="similarity">
    <text evidence="8">Belongs to the glycosyltransferase 2 family. GtrB subfamily.</text>
</comment>
<evidence type="ECO:0000256" key="9">
    <source>
        <dbReference type="SAM" id="Phobius"/>
    </source>
</evidence>
<keyword evidence="5 9" id="KW-0812">Transmembrane</keyword>
<dbReference type="InterPro" id="IPR029044">
    <property type="entry name" value="Nucleotide-diphossugar_trans"/>
</dbReference>